<dbReference type="GO" id="GO:0032049">
    <property type="term" value="P:cardiolipin biosynthetic process"/>
    <property type="evidence" value="ECO:0007669"/>
    <property type="project" value="UniProtKB-ARBA"/>
</dbReference>
<dbReference type="Proteomes" id="UP000265614">
    <property type="component" value="Unassembled WGS sequence"/>
</dbReference>
<dbReference type="PANTHER" id="PTHR21248:SF22">
    <property type="entry name" value="PHOSPHOLIPASE D"/>
    <property type="match status" value="1"/>
</dbReference>
<dbReference type="Gene3D" id="3.30.870.10">
    <property type="entry name" value="Endonuclease Chain A"/>
    <property type="match status" value="2"/>
</dbReference>
<organism evidence="2 3">
    <name type="scientific">Vallicoccus soli</name>
    <dbReference type="NCBI Taxonomy" id="2339232"/>
    <lineage>
        <taxon>Bacteria</taxon>
        <taxon>Bacillati</taxon>
        <taxon>Actinomycetota</taxon>
        <taxon>Actinomycetes</taxon>
        <taxon>Motilibacterales</taxon>
        <taxon>Vallicoccaceae</taxon>
        <taxon>Vallicoccus</taxon>
    </lineage>
</organism>
<dbReference type="InterPro" id="IPR001736">
    <property type="entry name" value="PLipase_D/transphosphatidylase"/>
</dbReference>
<sequence length="374" mass="41910">METTVGTPFTEGNDLTILRNGDRIFPAMLEAIRGARSTVDLMTFVYWKGDIAREFAAAMAERARAGVRVRLLIDALGGRLIDNGLVDAMDRAGVHVEWFRKPLVKSPFKQNHRLHRKVLVVDEEVAFTGGVGIAQEWCGDARDETEWRDTHVRVVGPAVTGLASAFLQDWAEAGRGLWDERDRFPVQEQRGSSTVQVVRGSASLGWDDMQSAFHVALESAQHRLRIATAYFAPDRSFLDTLCKAPARGVQVELLLPGPHADKRACQLASEAVYATLVDAGVDVWLFQPSMMHAKVMTIDGYAGIIGSSNFNRRSLDHDEEVVMVVLDDAFTAQLDRDLDDDLRRSRRIDLERWRRRSPVQKTLEAVTAPARRWM</sequence>
<evidence type="ECO:0000259" key="1">
    <source>
        <dbReference type="PROSITE" id="PS50035"/>
    </source>
</evidence>
<dbReference type="PROSITE" id="PS50035">
    <property type="entry name" value="PLD"/>
    <property type="match status" value="2"/>
</dbReference>
<comment type="caution">
    <text evidence="2">The sequence shown here is derived from an EMBL/GenBank/DDBJ whole genome shotgun (WGS) entry which is preliminary data.</text>
</comment>
<dbReference type="AlphaFoldDB" id="A0A3A3YUG8"/>
<gene>
    <name evidence="2" type="ORF">D5H78_15085</name>
</gene>
<feature type="domain" description="PLD phosphodiesterase" evidence="1">
    <location>
        <begin position="287"/>
        <end position="314"/>
    </location>
</feature>
<reference evidence="2 3" key="1">
    <citation type="submission" date="2018-09" db="EMBL/GenBank/DDBJ databases">
        <title>YIM 75000 draft genome.</title>
        <authorList>
            <person name="Tang S."/>
            <person name="Feng Y."/>
        </authorList>
    </citation>
    <scope>NUCLEOTIDE SEQUENCE [LARGE SCALE GENOMIC DNA]</scope>
    <source>
        <strain evidence="2 3">YIM 75000</strain>
    </source>
</reference>
<keyword evidence="3" id="KW-1185">Reference proteome</keyword>
<dbReference type="EMBL" id="QZEZ01000007">
    <property type="protein sequence ID" value="RJK94363.1"/>
    <property type="molecule type" value="Genomic_DNA"/>
</dbReference>
<feature type="domain" description="PLD phosphodiesterase" evidence="1">
    <location>
        <begin position="110"/>
        <end position="137"/>
    </location>
</feature>
<evidence type="ECO:0000313" key="2">
    <source>
        <dbReference type="EMBL" id="RJK94363.1"/>
    </source>
</evidence>
<dbReference type="CDD" id="cd09110">
    <property type="entry name" value="PLDc_CLS_1"/>
    <property type="match status" value="1"/>
</dbReference>
<proteinExistence type="predicted"/>
<dbReference type="InterPro" id="IPR025202">
    <property type="entry name" value="PLD-like_dom"/>
</dbReference>
<dbReference type="OrthoDB" id="9762009at2"/>
<protein>
    <submittedName>
        <fullName evidence="2">Cardiolipin synthase B</fullName>
    </submittedName>
</protein>
<dbReference type="SUPFAM" id="SSF56024">
    <property type="entry name" value="Phospholipase D/nuclease"/>
    <property type="match status" value="2"/>
</dbReference>
<name>A0A3A3YUG8_9ACTN</name>
<evidence type="ECO:0000313" key="3">
    <source>
        <dbReference type="Proteomes" id="UP000265614"/>
    </source>
</evidence>
<dbReference type="Pfam" id="PF13091">
    <property type="entry name" value="PLDc_2"/>
    <property type="match status" value="2"/>
</dbReference>
<dbReference type="SMART" id="SM00155">
    <property type="entry name" value="PLDc"/>
    <property type="match status" value="2"/>
</dbReference>
<accession>A0A3A3YUG8</accession>
<dbReference type="GO" id="GO:0030572">
    <property type="term" value="F:phosphatidyltransferase activity"/>
    <property type="evidence" value="ECO:0007669"/>
    <property type="project" value="UniProtKB-ARBA"/>
</dbReference>
<dbReference type="PANTHER" id="PTHR21248">
    <property type="entry name" value="CARDIOLIPIN SYNTHASE"/>
    <property type="match status" value="1"/>
</dbReference>